<dbReference type="RefSeq" id="WP_217747880.1">
    <property type="nucleotide sequence ID" value="NZ_JAHOEB010000049.1"/>
</dbReference>
<dbReference type="PROSITE" id="PS51101">
    <property type="entry name" value="PTS_EIIB_TYPE_4"/>
    <property type="match status" value="1"/>
</dbReference>
<gene>
    <name evidence="2" type="ORF">KSV97_07750</name>
    <name evidence="3" type="ORF">KSW06_07625</name>
</gene>
<dbReference type="AlphaFoldDB" id="A0AAW4MZ75"/>
<evidence type="ECO:0000313" key="3">
    <source>
        <dbReference type="EMBL" id="MBV3393121.1"/>
    </source>
</evidence>
<organism evidence="2 4">
    <name type="scientific">Catenibacterium mitsuokai</name>
    <dbReference type="NCBI Taxonomy" id="100886"/>
    <lineage>
        <taxon>Bacteria</taxon>
        <taxon>Bacillati</taxon>
        <taxon>Bacillota</taxon>
        <taxon>Erysipelotrichia</taxon>
        <taxon>Erysipelotrichales</taxon>
        <taxon>Coprobacillaceae</taxon>
        <taxon>Catenibacterium</taxon>
    </lineage>
</organism>
<name>A0AAW4MZ75_9FIRM</name>
<dbReference type="Proteomes" id="UP001197492">
    <property type="component" value="Unassembled WGS sequence"/>
</dbReference>
<keyword evidence="2" id="KW-0813">Transport</keyword>
<keyword evidence="2" id="KW-0762">Sugar transport</keyword>
<evidence type="ECO:0000313" key="2">
    <source>
        <dbReference type="EMBL" id="MBV3383111.1"/>
    </source>
</evidence>
<dbReference type="Pfam" id="PF03830">
    <property type="entry name" value="PTSIIB_sorb"/>
    <property type="match status" value="1"/>
</dbReference>
<dbReference type="GO" id="GO:0009401">
    <property type="term" value="P:phosphoenolpyruvate-dependent sugar phosphotransferase system"/>
    <property type="evidence" value="ECO:0007669"/>
    <property type="project" value="InterPro"/>
</dbReference>
<sequence length="161" mass="17924">MIVCLRVDERLIHGQVAMTWTKELKLNGLVVASDEAASNELQKMSLKMAVPEGIKCIIKSVEGVSSILDDPRSEKMRLMVLVPTVRDAVTLCKKYKNIELVNLGNAGKMTSGEKITLTKEVMLTKEELDALKELVELYPDTFFQGTPSMEKKLATNVLKNL</sequence>
<keyword evidence="5" id="KW-1185">Reference proteome</keyword>
<dbReference type="Proteomes" id="UP001196408">
    <property type="component" value="Unassembled WGS sequence"/>
</dbReference>
<dbReference type="GO" id="GO:0008982">
    <property type="term" value="F:protein-N(PI)-phosphohistidine-sugar phosphotransferase activity"/>
    <property type="evidence" value="ECO:0007669"/>
    <property type="project" value="InterPro"/>
</dbReference>
<dbReference type="EMBL" id="JAHOEL010000047">
    <property type="protein sequence ID" value="MBV3393121.1"/>
    <property type="molecule type" value="Genomic_DNA"/>
</dbReference>
<accession>A0AAW4MZ75</accession>
<dbReference type="GeneID" id="301323584"/>
<reference evidence="2 5" key="1">
    <citation type="submission" date="2021-06" db="EMBL/GenBank/DDBJ databases">
        <title>Collection of gut derived symbiotic bacterial strains cultured from healthy donors.</title>
        <authorList>
            <person name="Lin H."/>
            <person name="Littmann E."/>
            <person name="Pamer E.G."/>
        </authorList>
    </citation>
    <scope>NUCLEOTIDE SEQUENCE</scope>
    <source>
        <strain evidence="3 5">MSK.21.70</strain>
        <strain evidence="2">MSK.21.82</strain>
    </source>
</reference>
<evidence type="ECO:0000313" key="4">
    <source>
        <dbReference type="Proteomes" id="UP001196408"/>
    </source>
</evidence>
<protein>
    <submittedName>
        <fullName evidence="2">PTS sugar transporter subunit IIB</fullName>
    </submittedName>
</protein>
<evidence type="ECO:0000313" key="5">
    <source>
        <dbReference type="Proteomes" id="UP001197492"/>
    </source>
</evidence>
<dbReference type="GO" id="GO:0005737">
    <property type="term" value="C:cytoplasm"/>
    <property type="evidence" value="ECO:0007669"/>
    <property type="project" value="InterPro"/>
</dbReference>
<feature type="domain" description="PTS EIIB type-4" evidence="1">
    <location>
        <begin position="1"/>
        <end position="161"/>
    </location>
</feature>
<dbReference type="EMBL" id="JAHOEF010000049">
    <property type="protein sequence ID" value="MBV3383111.1"/>
    <property type="molecule type" value="Genomic_DNA"/>
</dbReference>
<evidence type="ECO:0000259" key="1">
    <source>
        <dbReference type="PROSITE" id="PS51101"/>
    </source>
</evidence>
<proteinExistence type="predicted"/>
<comment type="caution">
    <text evidence="2">The sequence shown here is derived from an EMBL/GenBank/DDBJ whole genome shotgun (WGS) entry which is preliminary data.</text>
</comment>
<dbReference type="InterPro" id="IPR004720">
    <property type="entry name" value="PTS_IIB_sorbose-sp"/>
</dbReference>